<keyword evidence="2 5" id="KW-0238">DNA-binding</keyword>
<dbReference type="InterPro" id="IPR046335">
    <property type="entry name" value="LacI/GalR-like_sensor"/>
</dbReference>
<evidence type="ECO:0000259" key="4">
    <source>
        <dbReference type="PROSITE" id="PS50932"/>
    </source>
</evidence>
<evidence type="ECO:0000256" key="1">
    <source>
        <dbReference type="ARBA" id="ARBA00023015"/>
    </source>
</evidence>
<keyword evidence="6" id="KW-1185">Reference proteome</keyword>
<organism evidence="5 6">
    <name type="scientific">Marinicrinis lubricantis</name>
    <dbReference type="NCBI Taxonomy" id="2086470"/>
    <lineage>
        <taxon>Bacteria</taxon>
        <taxon>Bacillati</taxon>
        <taxon>Bacillota</taxon>
        <taxon>Bacilli</taxon>
        <taxon>Bacillales</taxon>
        <taxon>Paenibacillaceae</taxon>
    </lineage>
</organism>
<dbReference type="SUPFAM" id="SSF47413">
    <property type="entry name" value="lambda repressor-like DNA-binding domains"/>
    <property type="match status" value="1"/>
</dbReference>
<reference evidence="6" key="1">
    <citation type="journal article" date="2019" name="Int. J. Syst. Evol. Microbiol.">
        <title>The Global Catalogue of Microorganisms (GCM) 10K type strain sequencing project: providing services to taxonomists for standard genome sequencing and annotation.</title>
        <authorList>
            <consortium name="The Broad Institute Genomics Platform"/>
            <consortium name="The Broad Institute Genome Sequencing Center for Infectious Disease"/>
            <person name="Wu L."/>
            <person name="Ma J."/>
        </authorList>
    </citation>
    <scope>NUCLEOTIDE SEQUENCE [LARGE SCALE GENOMIC DNA]</scope>
    <source>
        <strain evidence="6">CCM 8749</strain>
    </source>
</reference>
<dbReference type="RefSeq" id="WP_379891983.1">
    <property type="nucleotide sequence ID" value="NZ_CBCSCT010000003.1"/>
</dbReference>
<keyword evidence="1" id="KW-0805">Transcription regulation</keyword>
<dbReference type="CDD" id="cd01392">
    <property type="entry name" value="HTH_LacI"/>
    <property type="match status" value="1"/>
</dbReference>
<dbReference type="Proteomes" id="UP001596250">
    <property type="component" value="Unassembled WGS sequence"/>
</dbReference>
<accession>A0ABW1IJS1</accession>
<comment type="caution">
    <text evidence="5">The sequence shown here is derived from an EMBL/GenBank/DDBJ whole genome shotgun (WGS) entry which is preliminary data.</text>
</comment>
<evidence type="ECO:0000256" key="2">
    <source>
        <dbReference type="ARBA" id="ARBA00023125"/>
    </source>
</evidence>
<keyword evidence="3" id="KW-0804">Transcription</keyword>
<dbReference type="PANTHER" id="PTHR30146">
    <property type="entry name" value="LACI-RELATED TRANSCRIPTIONAL REPRESSOR"/>
    <property type="match status" value="1"/>
</dbReference>
<gene>
    <name evidence="5" type="ORF">ACFPXP_02245</name>
</gene>
<dbReference type="SMART" id="SM00354">
    <property type="entry name" value="HTH_LACI"/>
    <property type="match status" value="1"/>
</dbReference>
<dbReference type="Pfam" id="PF00356">
    <property type="entry name" value="LacI"/>
    <property type="match status" value="1"/>
</dbReference>
<evidence type="ECO:0000313" key="6">
    <source>
        <dbReference type="Proteomes" id="UP001596250"/>
    </source>
</evidence>
<dbReference type="CDD" id="cd06267">
    <property type="entry name" value="PBP1_LacI_sugar_binding-like"/>
    <property type="match status" value="1"/>
</dbReference>
<dbReference type="GO" id="GO:0003677">
    <property type="term" value="F:DNA binding"/>
    <property type="evidence" value="ECO:0007669"/>
    <property type="project" value="UniProtKB-KW"/>
</dbReference>
<dbReference type="InterPro" id="IPR000843">
    <property type="entry name" value="HTH_LacI"/>
</dbReference>
<dbReference type="SUPFAM" id="SSF53822">
    <property type="entry name" value="Periplasmic binding protein-like I"/>
    <property type="match status" value="1"/>
</dbReference>
<proteinExistence type="predicted"/>
<evidence type="ECO:0000313" key="5">
    <source>
        <dbReference type="EMBL" id="MFC5985294.1"/>
    </source>
</evidence>
<dbReference type="Gene3D" id="1.10.260.40">
    <property type="entry name" value="lambda repressor-like DNA-binding domains"/>
    <property type="match status" value="1"/>
</dbReference>
<dbReference type="InterPro" id="IPR028082">
    <property type="entry name" value="Peripla_BP_I"/>
</dbReference>
<dbReference type="PROSITE" id="PS50932">
    <property type="entry name" value="HTH_LACI_2"/>
    <property type="match status" value="1"/>
</dbReference>
<evidence type="ECO:0000256" key="3">
    <source>
        <dbReference type="ARBA" id="ARBA00023163"/>
    </source>
</evidence>
<protein>
    <submittedName>
        <fullName evidence="5">LacI family DNA-binding transcriptional regulator</fullName>
    </submittedName>
</protein>
<dbReference type="Gene3D" id="3.40.50.2300">
    <property type="match status" value="2"/>
</dbReference>
<dbReference type="Pfam" id="PF13377">
    <property type="entry name" value="Peripla_BP_3"/>
    <property type="match status" value="1"/>
</dbReference>
<dbReference type="PANTHER" id="PTHR30146:SF149">
    <property type="entry name" value="HTH-TYPE TRANSCRIPTIONAL REGULATOR EBGR"/>
    <property type="match status" value="1"/>
</dbReference>
<dbReference type="InterPro" id="IPR010982">
    <property type="entry name" value="Lambda_DNA-bd_dom_sf"/>
</dbReference>
<sequence>MKQRTMIDQKPDKITITDIARMCGVGVTTVSRAMNNHPDISEETKAMIMQVIRDNHYVPNNSARNLKRSASKTIAVLIKGITNPFFNHMIKVFEKEIQKNKYSFILHRVDENQDEVEVAIELEKEKRLKGIVFLGGQFSHANEKFKQITVPFILSTGGVTSEVGSENYSSVSVDDFKESYKMVDYLCGLGHRKIAIITSPPDHVDVGTLRFEGYLKALEDHGITFREEWAWYMREDIEGFSMDNGYAVTKHRLSANPDVTAIFAVADSLAIGACKAIFEDGKRVPEDYSVAGYDGLDISFYYNPSLTTIRQPVEEMAEETIRILFDMIHKKVKHTHRIFPAELLARASTRPLL</sequence>
<name>A0ABW1IJS1_9BACL</name>
<feature type="domain" description="HTH lacI-type" evidence="4">
    <location>
        <begin position="14"/>
        <end position="68"/>
    </location>
</feature>
<dbReference type="EMBL" id="JBHSQV010000010">
    <property type="protein sequence ID" value="MFC5985294.1"/>
    <property type="molecule type" value="Genomic_DNA"/>
</dbReference>